<dbReference type="Gene3D" id="1.10.510.10">
    <property type="entry name" value="Transferase(Phosphotransferase) domain 1"/>
    <property type="match status" value="1"/>
</dbReference>
<evidence type="ECO:0000256" key="2">
    <source>
        <dbReference type="ARBA" id="ARBA00022527"/>
    </source>
</evidence>
<evidence type="ECO:0000256" key="4">
    <source>
        <dbReference type="ARBA" id="ARBA00022741"/>
    </source>
</evidence>
<dbReference type="InterPro" id="IPR011009">
    <property type="entry name" value="Kinase-like_dom_sf"/>
</dbReference>
<dbReference type="PROSITE" id="PS00108">
    <property type="entry name" value="PROTEIN_KINASE_ST"/>
    <property type="match status" value="1"/>
</dbReference>
<feature type="non-terminal residue" evidence="10">
    <location>
        <position position="119"/>
    </location>
</feature>
<feature type="domain" description="Protein kinase" evidence="9">
    <location>
        <begin position="1"/>
        <end position="119"/>
    </location>
</feature>
<name>A0A6A6W5U8_9PEZI</name>
<proteinExistence type="predicted"/>
<gene>
    <name evidence="10" type="ORF">EJ05DRAFT_429200</name>
</gene>
<reference evidence="10" key="1">
    <citation type="journal article" date="2020" name="Stud. Mycol.">
        <title>101 Dothideomycetes genomes: a test case for predicting lifestyles and emergence of pathogens.</title>
        <authorList>
            <person name="Haridas S."/>
            <person name="Albert R."/>
            <person name="Binder M."/>
            <person name="Bloem J."/>
            <person name="Labutti K."/>
            <person name="Salamov A."/>
            <person name="Andreopoulos B."/>
            <person name="Baker S."/>
            <person name="Barry K."/>
            <person name="Bills G."/>
            <person name="Bluhm B."/>
            <person name="Cannon C."/>
            <person name="Castanera R."/>
            <person name="Culley D."/>
            <person name="Daum C."/>
            <person name="Ezra D."/>
            <person name="Gonzalez J."/>
            <person name="Henrissat B."/>
            <person name="Kuo A."/>
            <person name="Liang C."/>
            <person name="Lipzen A."/>
            <person name="Lutzoni F."/>
            <person name="Magnuson J."/>
            <person name="Mondo S."/>
            <person name="Nolan M."/>
            <person name="Ohm R."/>
            <person name="Pangilinan J."/>
            <person name="Park H.-J."/>
            <person name="Ramirez L."/>
            <person name="Alfaro M."/>
            <person name="Sun H."/>
            <person name="Tritt A."/>
            <person name="Yoshinaga Y."/>
            <person name="Zwiers L.-H."/>
            <person name="Turgeon B."/>
            <person name="Goodwin S."/>
            <person name="Spatafora J."/>
            <person name="Crous P."/>
            <person name="Grigoriev I."/>
        </authorList>
    </citation>
    <scope>NUCLEOTIDE SEQUENCE</scope>
    <source>
        <strain evidence="10">CBS 121739</strain>
    </source>
</reference>
<dbReference type="InterPro" id="IPR050660">
    <property type="entry name" value="NEK_Ser/Thr_kinase"/>
</dbReference>
<dbReference type="EMBL" id="ML996574">
    <property type="protein sequence ID" value="KAF2756927.1"/>
    <property type="molecule type" value="Genomic_DNA"/>
</dbReference>
<comment type="catalytic activity">
    <reaction evidence="8">
        <text>L-seryl-[protein] + ATP = O-phospho-L-seryl-[protein] + ADP + H(+)</text>
        <dbReference type="Rhea" id="RHEA:17989"/>
        <dbReference type="Rhea" id="RHEA-COMP:9863"/>
        <dbReference type="Rhea" id="RHEA-COMP:11604"/>
        <dbReference type="ChEBI" id="CHEBI:15378"/>
        <dbReference type="ChEBI" id="CHEBI:29999"/>
        <dbReference type="ChEBI" id="CHEBI:30616"/>
        <dbReference type="ChEBI" id="CHEBI:83421"/>
        <dbReference type="ChEBI" id="CHEBI:456216"/>
        <dbReference type="EC" id="2.7.11.1"/>
    </reaction>
</comment>
<feature type="non-terminal residue" evidence="10">
    <location>
        <position position="1"/>
    </location>
</feature>
<evidence type="ECO:0000256" key="6">
    <source>
        <dbReference type="ARBA" id="ARBA00022840"/>
    </source>
</evidence>
<evidence type="ECO:0000313" key="10">
    <source>
        <dbReference type="EMBL" id="KAF2756927.1"/>
    </source>
</evidence>
<dbReference type="GO" id="GO:0005524">
    <property type="term" value="F:ATP binding"/>
    <property type="evidence" value="ECO:0007669"/>
    <property type="project" value="UniProtKB-KW"/>
</dbReference>
<dbReference type="Proteomes" id="UP000799437">
    <property type="component" value="Unassembled WGS sequence"/>
</dbReference>
<dbReference type="PROSITE" id="PS50011">
    <property type="entry name" value="PROTEIN_KINASE_DOM"/>
    <property type="match status" value="1"/>
</dbReference>
<keyword evidence="6" id="KW-0067">ATP-binding</keyword>
<keyword evidence="2" id="KW-0723">Serine/threonine-protein kinase</keyword>
<dbReference type="GeneID" id="54482590"/>
<evidence type="ECO:0000256" key="7">
    <source>
        <dbReference type="ARBA" id="ARBA00047899"/>
    </source>
</evidence>
<sequence length="119" mass="12991">FAAGDLRQYSKQFRQRSIHAQENMIWSVSLQITDAVEALHSLGVIHCDLKPENVLVDTSGREVRVVVADFGLARMVSEIHPGFIGIGTISYHPPENQIGAGTDVWAIGAIIHFLATGEP</sequence>
<evidence type="ECO:0000256" key="3">
    <source>
        <dbReference type="ARBA" id="ARBA00022679"/>
    </source>
</evidence>
<dbReference type="Pfam" id="PF00069">
    <property type="entry name" value="Pkinase"/>
    <property type="match status" value="1"/>
</dbReference>
<dbReference type="SMART" id="SM00220">
    <property type="entry name" value="S_TKc"/>
    <property type="match status" value="1"/>
</dbReference>
<comment type="catalytic activity">
    <reaction evidence="7">
        <text>L-threonyl-[protein] + ATP = O-phospho-L-threonyl-[protein] + ADP + H(+)</text>
        <dbReference type="Rhea" id="RHEA:46608"/>
        <dbReference type="Rhea" id="RHEA-COMP:11060"/>
        <dbReference type="Rhea" id="RHEA-COMP:11605"/>
        <dbReference type="ChEBI" id="CHEBI:15378"/>
        <dbReference type="ChEBI" id="CHEBI:30013"/>
        <dbReference type="ChEBI" id="CHEBI:30616"/>
        <dbReference type="ChEBI" id="CHEBI:61977"/>
        <dbReference type="ChEBI" id="CHEBI:456216"/>
        <dbReference type="EC" id="2.7.11.1"/>
    </reaction>
</comment>
<evidence type="ECO:0000259" key="9">
    <source>
        <dbReference type="PROSITE" id="PS50011"/>
    </source>
</evidence>
<keyword evidence="4" id="KW-0547">Nucleotide-binding</keyword>
<evidence type="ECO:0000256" key="1">
    <source>
        <dbReference type="ARBA" id="ARBA00012513"/>
    </source>
</evidence>
<dbReference type="OrthoDB" id="310217at2759"/>
<dbReference type="PANTHER" id="PTHR43671:SF98">
    <property type="entry name" value="SERINE_THREONINE-PROTEIN KINASE NEK11"/>
    <property type="match status" value="1"/>
</dbReference>
<protein>
    <recommendedName>
        <fullName evidence="1">non-specific serine/threonine protein kinase</fullName>
        <ecNumber evidence="1">2.7.11.1</ecNumber>
    </recommendedName>
</protein>
<dbReference type="InterPro" id="IPR008271">
    <property type="entry name" value="Ser/Thr_kinase_AS"/>
</dbReference>
<evidence type="ECO:0000256" key="8">
    <source>
        <dbReference type="ARBA" id="ARBA00048679"/>
    </source>
</evidence>
<organism evidence="10 11">
    <name type="scientific">Pseudovirgaria hyperparasitica</name>
    <dbReference type="NCBI Taxonomy" id="470096"/>
    <lineage>
        <taxon>Eukaryota</taxon>
        <taxon>Fungi</taxon>
        <taxon>Dikarya</taxon>
        <taxon>Ascomycota</taxon>
        <taxon>Pezizomycotina</taxon>
        <taxon>Dothideomycetes</taxon>
        <taxon>Dothideomycetes incertae sedis</taxon>
        <taxon>Acrospermales</taxon>
        <taxon>Acrospermaceae</taxon>
        <taxon>Pseudovirgaria</taxon>
    </lineage>
</organism>
<dbReference type="RefSeq" id="XP_033599378.1">
    <property type="nucleotide sequence ID" value="XM_033741536.1"/>
</dbReference>
<keyword evidence="11" id="KW-1185">Reference proteome</keyword>
<keyword evidence="3" id="KW-0808">Transferase</keyword>
<keyword evidence="5 10" id="KW-0418">Kinase</keyword>
<evidence type="ECO:0000313" key="11">
    <source>
        <dbReference type="Proteomes" id="UP000799437"/>
    </source>
</evidence>
<dbReference type="PANTHER" id="PTHR43671">
    <property type="entry name" value="SERINE/THREONINE-PROTEIN KINASE NEK"/>
    <property type="match status" value="1"/>
</dbReference>
<dbReference type="EC" id="2.7.11.1" evidence="1"/>
<dbReference type="InterPro" id="IPR000719">
    <property type="entry name" value="Prot_kinase_dom"/>
</dbReference>
<dbReference type="GO" id="GO:0004674">
    <property type="term" value="F:protein serine/threonine kinase activity"/>
    <property type="evidence" value="ECO:0007669"/>
    <property type="project" value="UniProtKB-KW"/>
</dbReference>
<accession>A0A6A6W5U8</accession>
<dbReference type="SUPFAM" id="SSF56112">
    <property type="entry name" value="Protein kinase-like (PK-like)"/>
    <property type="match status" value="1"/>
</dbReference>
<evidence type="ECO:0000256" key="5">
    <source>
        <dbReference type="ARBA" id="ARBA00022777"/>
    </source>
</evidence>
<dbReference type="AlphaFoldDB" id="A0A6A6W5U8"/>